<dbReference type="PANTHER" id="PTHR35936">
    <property type="entry name" value="MEMBRANE-BOUND LYTIC MUREIN TRANSGLYCOSYLASE F"/>
    <property type="match status" value="1"/>
</dbReference>
<evidence type="ECO:0000256" key="2">
    <source>
        <dbReference type="SAM" id="SignalP"/>
    </source>
</evidence>
<gene>
    <name evidence="4" type="primary">tcyK</name>
    <name evidence="4" type="ORF">CLPUN_15470</name>
</gene>
<dbReference type="SUPFAM" id="SSF53850">
    <property type="entry name" value="Periplasmic binding protein-like II"/>
    <property type="match status" value="1"/>
</dbReference>
<proteinExistence type="predicted"/>
<feature type="signal peptide" evidence="2">
    <location>
        <begin position="1"/>
        <end position="21"/>
    </location>
</feature>
<reference evidence="4 5" key="1">
    <citation type="submission" date="2016-05" db="EMBL/GenBank/DDBJ databases">
        <title>Microbial solvent formation.</title>
        <authorList>
            <person name="Poehlein A."/>
            <person name="Montoya Solano J.D."/>
            <person name="Flitsch S."/>
            <person name="Krabben P."/>
            <person name="Duerre P."/>
            <person name="Daniel R."/>
        </authorList>
    </citation>
    <scope>NUCLEOTIDE SEQUENCE [LARGE SCALE GENOMIC DNA]</scope>
    <source>
        <strain evidence="4 5">DSM 2619</strain>
    </source>
</reference>
<protein>
    <submittedName>
        <fullName evidence="4">L-cystine-binding protein TcyK</fullName>
    </submittedName>
</protein>
<evidence type="ECO:0000256" key="1">
    <source>
        <dbReference type="ARBA" id="ARBA00022729"/>
    </source>
</evidence>
<organism evidence="4 5">
    <name type="scientific">Clostridium puniceum</name>
    <dbReference type="NCBI Taxonomy" id="29367"/>
    <lineage>
        <taxon>Bacteria</taxon>
        <taxon>Bacillati</taxon>
        <taxon>Bacillota</taxon>
        <taxon>Clostridia</taxon>
        <taxon>Eubacteriales</taxon>
        <taxon>Clostridiaceae</taxon>
        <taxon>Clostridium</taxon>
    </lineage>
</organism>
<dbReference type="OrthoDB" id="8613538at2"/>
<dbReference type="Pfam" id="PF00497">
    <property type="entry name" value="SBP_bac_3"/>
    <property type="match status" value="1"/>
</dbReference>
<dbReference type="EMBL" id="LZZM01000099">
    <property type="protein sequence ID" value="OOM79599.1"/>
    <property type="molecule type" value="Genomic_DNA"/>
</dbReference>
<sequence>MKKLKFINAIVGILMSTTVLIGCAGNATEKGADNKSGTEAKTIVIGTGNAFKPYCYLDESGNLSGYEIEVLKEINKKLPQYTFEFNQLEFKNILLSLESNKVDVGAHQFEKNPERESKYLFGTESYTNFILRITVGKDRKDINSIKDLEGKKVQTSAGSNDAYILEQYNKEHNNAINLVYTSSSDAATTIKNIEDGRIDAFVSIKRIVDSYNQTYGDKLKTVGDPIATSNTYYVFRKDDINLQREFDKALKELKDDGTLAKISIKILGGDYTTNE</sequence>
<dbReference type="AlphaFoldDB" id="A0A1S8TPN1"/>
<feature type="domain" description="Solute-binding protein family 3/N-terminal" evidence="3">
    <location>
        <begin position="42"/>
        <end position="270"/>
    </location>
</feature>
<evidence type="ECO:0000259" key="3">
    <source>
        <dbReference type="SMART" id="SM00062"/>
    </source>
</evidence>
<dbReference type="STRING" id="29367.CLPUN_15470"/>
<dbReference type="InterPro" id="IPR001638">
    <property type="entry name" value="Solute-binding_3/MltF_N"/>
</dbReference>
<dbReference type="RefSeq" id="WP_077846730.1">
    <property type="nucleotide sequence ID" value="NZ_LZZM01000099.1"/>
</dbReference>
<accession>A0A1S8TPN1</accession>
<evidence type="ECO:0000313" key="4">
    <source>
        <dbReference type="EMBL" id="OOM79599.1"/>
    </source>
</evidence>
<feature type="chain" id="PRO_5039575978" evidence="2">
    <location>
        <begin position="22"/>
        <end position="275"/>
    </location>
</feature>
<dbReference type="PANTHER" id="PTHR35936:SF18">
    <property type="entry name" value="L-CYSTINE-BINDING PROTEIN TCYJ"/>
    <property type="match status" value="1"/>
</dbReference>
<name>A0A1S8TPN1_9CLOT</name>
<keyword evidence="1 2" id="KW-0732">Signal</keyword>
<dbReference type="PROSITE" id="PS51257">
    <property type="entry name" value="PROKAR_LIPOPROTEIN"/>
    <property type="match status" value="1"/>
</dbReference>
<comment type="caution">
    <text evidence="4">The sequence shown here is derived from an EMBL/GenBank/DDBJ whole genome shotgun (WGS) entry which is preliminary data.</text>
</comment>
<keyword evidence="5" id="KW-1185">Reference proteome</keyword>
<dbReference type="Proteomes" id="UP000190890">
    <property type="component" value="Unassembled WGS sequence"/>
</dbReference>
<evidence type="ECO:0000313" key="5">
    <source>
        <dbReference type="Proteomes" id="UP000190890"/>
    </source>
</evidence>
<dbReference type="SMART" id="SM00062">
    <property type="entry name" value="PBPb"/>
    <property type="match status" value="1"/>
</dbReference>
<dbReference type="Gene3D" id="3.40.190.10">
    <property type="entry name" value="Periplasmic binding protein-like II"/>
    <property type="match status" value="2"/>
</dbReference>